<evidence type="ECO:0000256" key="6">
    <source>
        <dbReference type="ARBA" id="ARBA00022989"/>
    </source>
</evidence>
<keyword evidence="7 8" id="KW-0472">Membrane</keyword>
<evidence type="ECO:0000256" key="8">
    <source>
        <dbReference type="RuleBase" id="RU361157"/>
    </source>
</evidence>
<evidence type="ECO:0000259" key="9">
    <source>
        <dbReference type="PROSITE" id="PS51012"/>
    </source>
</evidence>
<dbReference type="PROSITE" id="PS51012">
    <property type="entry name" value="ABC_TM2"/>
    <property type="match status" value="1"/>
</dbReference>
<keyword evidence="3 8" id="KW-0813">Transport</keyword>
<feature type="domain" description="ABC transmembrane type-2" evidence="9">
    <location>
        <begin position="38"/>
        <end position="263"/>
    </location>
</feature>
<dbReference type="PANTHER" id="PTHR30413">
    <property type="entry name" value="INNER MEMBRANE TRANSPORT PERMEASE"/>
    <property type="match status" value="1"/>
</dbReference>
<comment type="similarity">
    <text evidence="2 8">Belongs to the ABC-2 integral membrane protein family.</text>
</comment>
<keyword evidence="4 8" id="KW-1003">Cell membrane</keyword>
<keyword evidence="5 8" id="KW-0812">Transmembrane</keyword>
<dbReference type="Pfam" id="PF01061">
    <property type="entry name" value="ABC2_membrane"/>
    <property type="match status" value="1"/>
</dbReference>
<keyword evidence="6 8" id="KW-1133">Transmembrane helix</keyword>
<evidence type="ECO:0000256" key="3">
    <source>
        <dbReference type="ARBA" id="ARBA00022448"/>
    </source>
</evidence>
<feature type="transmembrane region" description="Helical" evidence="8">
    <location>
        <begin position="69"/>
        <end position="86"/>
    </location>
</feature>
<accession>A0ABX2I4H0</accession>
<feature type="transmembrane region" description="Helical" evidence="8">
    <location>
        <begin position="241"/>
        <end position="260"/>
    </location>
</feature>
<protein>
    <recommendedName>
        <fullName evidence="8">Transport permease protein</fullName>
    </recommendedName>
</protein>
<dbReference type="Proteomes" id="UP000822142">
    <property type="component" value="Unassembled WGS sequence"/>
</dbReference>
<keyword evidence="11" id="KW-1185">Reference proteome</keyword>
<evidence type="ECO:0000256" key="7">
    <source>
        <dbReference type="ARBA" id="ARBA00023136"/>
    </source>
</evidence>
<evidence type="ECO:0000313" key="11">
    <source>
        <dbReference type="Proteomes" id="UP000822142"/>
    </source>
</evidence>
<sequence>MSKIKKALELPTEIFHNRKLVFSLAKNDFKTKYAGSYLGIVWAFVQPIVTILVYWFVFSVGLKAGNASNYPFVLYLISGIVPWFFFQDALNGGTNALLEYNYLVKKVVFKISILPMVKVISALFVHGFFVAFALIISSCYGYTPTLHTLQLIYYSFCTFMLALALSYATSAVVIFFRDLTQIINIFLQVGVWLTPIMWDLAMLEGHPLLMKLFKFNPMYYIVSGYRDSMLGRTWLTAHWKWGIYFWGVTIVLFALGTLIFKRLKPHFADVL</sequence>
<evidence type="ECO:0000256" key="4">
    <source>
        <dbReference type="ARBA" id="ARBA00022475"/>
    </source>
</evidence>
<evidence type="ECO:0000256" key="2">
    <source>
        <dbReference type="ARBA" id="ARBA00007783"/>
    </source>
</evidence>
<evidence type="ECO:0000256" key="5">
    <source>
        <dbReference type="ARBA" id="ARBA00022692"/>
    </source>
</evidence>
<reference evidence="10 11" key="1">
    <citation type="journal article" date="2020" name="Cell Host Microbe">
        <title>Functional and Genomic Variation between Human-Derived Isolates of Lachnospiraceae Reveals Inter- and Intra-Species Diversity.</title>
        <authorList>
            <person name="Sorbara M.T."/>
            <person name="Littmann E.R."/>
            <person name="Fontana E."/>
            <person name="Moody T.U."/>
            <person name="Kohout C.E."/>
            <person name="Gjonbalaj M."/>
            <person name="Eaton V."/>
            <person name="Seok R."/>
            <person name="Leiner I.M."/>
            <person name="Pamer E.G."/>
        </authorList>
    </citation>
    <scope>NUCLEOTIDE SEQUENCE [LARGE SCALE GENOMIC DNA]</scope>
    <source>
        <strain evidence="10 11">MSK.15.26</strain>
    </source>
</reference>
<evidence type="ECO:0000256" key="1">
    <source>
        <dbReference type="ARBA" id="ARBA00004651"/>
    </source>
</evidence>
<gene>
    <name evidence="10" type="ORF">G5A70_03050</name>
</gene>
<dbReference type="EMBL" id="JAAITA010000002">
    <property type="protein sequence ID" value="NSJ85184.1"/>
    <property type="molecule type" value="Genomic_DNA"/>
</dbReference>
<feature type="transmembrane region" description="Helical" evidence="8">
    <location>
        <begin position="151"/>
        <end position="176"/>
    </location>
</feature>
<feature type="transmembrane region" description="Helical" evidence="8">
    <location>
        <begin position="107"/>
        <end position="136"/>
    </location>
</feature>
<proteinExistence type="inferred from homology"/>
<feature type="transmembrane region" description="Helical" evidence="8">
    <location>
        <begin position="183"/>
        <end position="203"/>
    </location>
</feature>
<dbReference type="InterPro" id="IPR013525">
    <property type="entry name" value="ABC2_TM"/>
</dbReference>
<organism evidence="10 11">
    <name type="scientific">Blautia hansenii</name>
    <name type="common">Ruminococcus hansenii</name>
    <dbReference type="NCBI Taxonomy" id="1322"/>
    <lineage>
        <taxon>Bacteria</taxon>
        <taxon>Bacillati</taxon>
        <taxon>Bacillota</taxon>
        <taxon>Clostridia</taxon>
        <taxon>Lachnospirales</taxon>
        <taxon>Lachnospiraceae</taxon>
        <taxon>Blautia</taxon>
    </lineage>
</organism>
<name>A0ABX2I4H0_BLAHA</name>
<comment type="subcellular location">
    <subcellularLocation>
        <location evidence="1 8">Cell membrane</location>
        <topology evidence="1 8">Multi-pass membrane protein</topology>
    </subcellularLocation>
</comment>
<dbReference type="PANTHER" id="PTHR30413:SF10">
    <property type="entry name" value="CAPSULE POLYSACCHARIDE EXPORT INNER-MEMBRANE PROTEIN CTRC"/>
    <property type="match status" value="1"/>
</dbReference>
<comment type="caution">
    <text evidence="10">The sequence shown here is derived from an EMBL/GenBank/DDBJ whole genome shotgun (WGS) entry which is preliminary data.</text>
</comment>
<evidence type="ECO:0000313" key="10">
    <source>
        <dbReference type="EMBL" id="NSJ85184.1"/>
    </source>
</evidence>
<dbReference type="RefSeq" id="WP_173747897.1">
    <property type="nucleotide sequence ID" value="NZ_JAAITA010000002.1"/>
</dbReference>
<feature type="transmembrane region" description="Helical" evidence="8">
    <location>
        <begin position="36"/>
        <end position="57"/>
    </location>
</feature>
<dbReference type="InterPro" id="IPR047817">
    <property type="entry name" value="ABC2_TM_bact-type"/>
</dbReference>